<dbReference type="GO" id="GO:0007017">
    <property type="term" value="P:microtubule-based process"/>
    <property type="evidence" value="ECO:0007669"/>
    <property type="project" value="InterPro"/>
</dbReference>
<reference evidence="2 3" key="1">
    <citation type="journal article" date="2014" name="ISME J.">
        <title>Ecophysiology of Thioploca ingrica as revealed by the complete genome sequence supplemented with proteomic evidence.</title>
        <authorList>
            <person name="Kojima H."/>
            <person name="Ogura Y."/>
            <person name="Yamamoto N."/>
            <person name="Togashi T."/>
            <person name="Mori H."/>
            <person name="Watanabe T."/>
            <person name="Nemoto F."/>
            <person name="Kurokawa K."/>
            <person name="Hayashi T."/>
            <person name="Fukui M."/>
        </authorList>
    </citation>
    <scope>NUCLEOTIDE SEQUENCE [LARGE SCALE GENOMIC DNA]</scope>
</reference>
<dbReference type="GO" id="GO:0005874">
    <property type="term" value="C:microtubule"/>
    <property type="evidence" value="ECO:0007669"/>
    <property type="project" value="InterPro"/>
</dbReference>
<feature type="coiled-coil region" evidence="1">
    <location>
        <begin position="579"/>
        <end position="613"/>
    </location>
</feature>
<dbReference type="PROSITE" id="PS00227">
    <property type="entry name" value="TUBULIN"/>
    <property type="match status" value="1"/>
</dbReference>
<accession>A0A090AR32</accession>
<dbReference type="SUPFAM" id="SSF52490">
    <property type="entry name" value="Tubulin nucleotide-binding domain-like"/>
    <property type="match status" value="1"/>
</dbReference>
<organism evidence="2 3">
    <name type="scientific">Thioploca ingrica</name>
    <dbReference type="NCBI Taxonomy" id="40754"/>
    <lineage>
        <taxon>Bacteria</taxon>
        <taxon>Pseudomonadati</taxon>
        <taxon>Pseudomonadota</taxon>
        <taxon>Gammaproteobacteria</taxon>
        <taxon>Thiotrichales</taxon>
        <taxon>Thiotrichaceae</taxon>
        <taxon>Thioploca</taxon>
    </lineage>
</organism>
<evidence type="ECO:0000256" key="1">
    <source>
        <dbReference type="SAM" id="Coils"/>
    </source>
</evidence>
<dbReference type="Gene3D" id="3.40.50.1440">
    <property type="entry name" value="Tubulin/FtsZ, GTPase domain"/>
    <property type="match status" value="1"/>
</dbReference>
<dbReference type="InterPro" id="IPR025904">
    <property type="entry name" value="Tubulin-like"/>
</dbReference>
<dbReference type="HOGENOM" id="CLU_295387_0_0_6"/>
<name>A0A090AR32_9GAMM</name>
<keyword evidence="1" id="KW-0175">Coiled coil</keyword>
<dbReference type="Proteomes" id="UP000031623">
    <property type="component" value="Chromosome"/>
</dbReference>
<dbReference type="OrthoDB" id="174139at2"/>
<dbReference type="AlphaFoldDB" id="A0A090AR32"/>
<sequence length="1002" mass="114752">MNNHLIIGLGGTGGRIIRALRKIIYQEFRTIHPPDVNIAYLYIDSDDEMMALDDPRWKILGHSVQLGIDSQLLIQGADLEERLNNIHNYPGIKEWIGNRGDWKDILRSFAGGRVYGGQKRRLGRFLLACNIDAFINQLTLQVNHLQRISNQAEVTFHICCGLAGGTGSGSVIDTIVQLRKHYPYSNQGLTYPLLVYAYLPEKNPNPKWDTGNYQANGYAALMELNALSAGRFDPTDLMGGKPVACGVAFNGLYLFTNQNEKNVIVGVENEIPQIVADFLYQKIIAVSKVAWTSLAFLEDAQNGDSTPETAAIPNSRLPERAKRLLTFGINRIAIPEEEIKEYLTYHFARQAALQLQFNHWDDSVGFVDYPRKTAIEDMVLQPTIQAKWLITDEHLCLSKGILAADIDKKWNSLDEEWQLITPHLKEVAYNSEKDERLERLEKLFQKRFEQDFRSRQVGEVGGVDNFYRLKHASQKLMAKEISQRIEEELFTDWNNGTQSIQEVTQLVVALMTSLKERKRHLAQQITTRDNQLRGANKQIALTKNQWLNKGFLTNTRKLFDNQAENLKESYRAKTWIIALHFADKLVDELIHELNSLQAQLLKITNTLSEAIKEFTTLIEQRLNDNPSPYNEQPTRLYDPNLIKKVTKKLLSDDALQRTSTTTVRNEIISKLGNQANFFKLTQLSRAIVLDTLVIASANNAQLGHDQFIPDSKEKLFGVNILDKLQERYDEQTLRWYVAELVKYACNYLSFDNAEIQKSGLGIPSTPTKFSRFTVILPQAPQQINFVTQLKEIFRQSYPGEIEFLESDVKPNEIVMINITNLFPLRFVTQVNFLRQKYLTRINQPDSARAKLELHIEGDGSQFPNLFVPSTEEIKKQAIPYLLLAKVMNLIIQSEDSNTGKRHFSLPQKDEEGFDQEPIDLGENFIEAYEQLDLIHLEPIKQQVQTLLESEYRHRDKRNQLKTAILEEVNRIKQNECHNDIKSQLYQVVNEGGKAAVKILKLV</sequence>
<evidence type="ECO:0000313" key="2">
    <source>
        <dbReference type="EMBL" id="BAP58215.1"/>
    </source>
</evidence>
<dbReference type="InterPro" id="IPR017975">
    <property type="entry name" value="Tubulin_CS"/>
</dbReference>
<dbReference type="EMBL" id="AP014633">
    <property type="protein sequence ID" value="BAP58215.1"/>
    <property type="molecule type" value="Genomic_DNA"/>
</dbReference>
<dbReference type="STRING" id="40754.THII_3918"/>
<gene>
    <name evidence="2" type="ORF">THII_3918</name>
</gene>
<protein>
    <recommendedName>
        <fullName evidence="4">Tubulin-like protein</fullName>
    </recommendedName>
</protein>
<dbReference type="GO" id="GO:0005525">
    <property type="term" value="F:GTP binding"/>
    <property type="evidence" value="ECO:0007669"/>
    <property type="project" value="InterPro"/>
</dbReference>
<dbReference type="KEGG" id="tig:THII_3918"/>
<dbReference type="Pfam" id="PF13809">
    <property type="entry name" value="Tubulin_2"/>
    <property type="match status" value="1"/>
</dbReference>
<evidence type="ECO:0000313" key="3">
    <source>
        <dbReference type="Proteomes" id="UP000031623"/>
    </source>
</evidence>
<evidence type="ECO:0008006" key="4">
    <source>
        <dbReference type="Google" id="ProtNLM"/>
    </source>
</evidence>
<proteinExistence type="predicted"/>
<keyword evidence="3" id="KW-1185">Reference proteome</keyword>
<dbReference type="InterPro" id="IPR036525">
    <property type="entry name" value="Tubulin/FtsZ_GTPase_sf"/>
</dbReference>